<dbReference type="EMBL" id="JACHMU010000001">
    <property type="protein sequence ID" value="MBB5743693.1"/>
    <property type="molecule type" value="Genomic_DNA"/>
</dbReference>
<dbReference type="Pfam" id="PF11255">
    <property type="entry name" value="DUF3054"/>
    <property type="match status" value="1"/>
</dbReference>
<name>A0A7W9CDM9_9MICO</name>
<dbReference type="InterPro" id="IPR021414">
    <property type="entry name" value="DUF3054"/>
</dbReference>
<dbReference type="AlphaFoldDB" id="A0A7W9CDM9"/>
<evidence type="ECO:0000313" key="3">
    <source>
        <dbReference type="Proteomes" id="UP000517712"/>
    </source>
</evidence>
<keyword evidence="1" id="KW-0472">Membrane</keyword>
<reference evidence="2 3" key="1">
    <citation type="submission" date="2020-08" db="EMBL/GenBank/DDBJ databases">
        <title>Sequencing the genomes of 1000 actinobacteria strains.</title>
        <authorList>
            <person name="Klenk H.-P."/>
        </authorList>
    </citation>
    <scope>NUCLEOTIDE SEQUENCE [LARGE SCALE GENOMIC DNA]</scope>
    <source>
        <strain evidence="2 3">DSM 24823</strain>
    </source>
</reference>
<dbReference type="Proteomes" id="UP000517712">
    <property type="component" value="Unassembled WGS sequence"/>
</dbReference>
<evidence type="ECO:0000313" key="2">
    <source>
        <dbReference type="EMBL" id="MBB5743693.1"/>
    </source>
</evidence>
<keyword evidence="3" id="KW-1185">Reference proteome</keyword>
<feature type="transmembrane region" description="Helical" evidence="1">
    <location>
        <begin position="86"/>
        <end position="108"/>
    </location>
</feature>
<sequence length="125" mass="13574">MVILIDLVLVAVFCVIGRLSHAEGILGDLPGLANTAWPFLLATLIAHAVLLWRRTQADRVLPGVFVWAVTVVLGLLLRWISGQGTALPFVIVTALTLAAFLIGWRAVLALVRRMRRRQGSGARAD</sequence>
<gene>
    <name evidence="2" type="ORF">HD600_002190</name>
</gene>
<feature type="transmembrane region" description="Helical" evidence="1">
    <location>
        <begin position="64"/>
        <end position="80"/>
    </location>
</feature>
<comment type="caution">
    <text evidence="2">The sequence shown here is derived from an EMBL/GenBank/DDBJ whole genome shotgun (WGS) entry which is preliminary data.</text>
</comment>
<proteinExistence type="predicted"/>
<keyword evidence="1" id="KW-0812">Transmembrane</keyword>
<protein>
    <submittedName>
        <fullName evidence="2">FtsH-binding integral membrane protein</fullName>
    </submittedName>
</protein>
<keyword evidence="1" id="KW-1133">Transmembrane helix</keyword>
<evidence type="ECO:0000256" key="1">
    <source>
        <dbReference type="SAM" id="Phobius"/>
    </source>
</evidence>
<organism evidence="2 3">
    <name type="scientific">Microbacterium ginsengiterrae</name>
    <dbReference type="NCBI Taxonomy" id="546115"/>
    <lineage>
        <taxon>Bacteria</taxon>
        <taxon>Bacillati</taxon>
        <taxon>Actinomycetota</taxon>
        <taxon>Actinomycetes</taxon>
        <taxon>Micrococcales</taxon>
        <taxon>Microbacteriaceae</taxon>
        <taxon>Microbacterium</taxon>
    </lineage>
</organism>
<dbReference type="RefSeq" id="WP_338402221.1">
    <property type="nucleotide sequence ID" value="NZ_BAAAPG010000001.1"/>
</dbReference>
<accession>A0A7W9CDM9</accession>
<feature type="transmembrane region" description="Helical" evidence="1">
    <location>
        <begin position="32"/>
        <end position="52"/>
    </location>
</feature>